<feature type="domain" description="DUF4314" evidence="1">
    <location>
        <begin position="4"/>
        <end position="69"/>
    </location>
</feature>
<dbReference type="Proteomes" id="UP001198893">
    <property type="component" value="Unassembled WGS sequence"/>
</dbReference>
<sequence length="248" mass="28250">MLKREEIARLKEKYPKGTPIRLYNMAGETSVPPGSKGIVDYVDDIGQIHMKWENGSCLALNVEEDRFDIITKQDEIAEIKQQEFIDKINEILEKTDFKLLNMSCNSENTSYAAEKLFAMHQAFEEVYGEGYVEEGYGMVMMPAVIRGRESGIHALAVVTLDLESSGEHWGTTFLSPGGPLVQGYVYLTEEQKQAIKEYYVPYDYWYTPLVERDNHVDFTDMPDSVANIRKMVDEYLVTGQSQAMDGPK</sequence>
<dbReference type="Pfam" id="PF14192">
    <property type="entry name" value="DUF4314"/>
    <property type="match status" value="1"/>
</dbReference>
<organism evidence="2 3">
    <name type="scientific">Roseburia amylophila</name>
    <dbReference type="NCBI Taxonomy" id="2981794"/>
    <lineage>
        <taxon>Bacteria</taxon>
        <taxon>Bacillati</taxon>
        <taxon>Bacillota</taxon>
        <taxon>Clostridia</taxon>
        <taxon>Lachnospirales</taxon>
        <taxon>Lachnospiraceae</taxon>
        <taxon>Roseburia</taxon>
    </lineage>
</organism>
<dbReference type="InterPro" id="IPR025463">
    <property type="entry name" value="DUF4314"/>
</dbReference>
<dbReference type="AlphaFoldDB" id="A0AAW4WCU0"/>
<evidence type="ECO:0000313" key="2">
    <source>
        <dbReference type="EMBL" id="MCC2242354.1"/>
    </source>
</evidence>
<dbReference type="RefSeq" id="WP_119623180.1">
    <property type="nucleotide sequence ID" value="NZ_JAJEQW010000008.1"/>
</dbReference>
<name>A0AAW4WCU0_9FIRM</name>
<evidence type="ECO:0000313" key="3">
    <source>
        <dbReference type="Proteomes" id="UP001198893"/>
    </source>
</evidence>
<gene>
    <name evidence="2" type="ORF">LKD47_08615</name>
</gene>
<reference evidence="2" key="1">
    <citation type="submission" date="2021-10" db="EMBL/GenBank/DDBJ databases">
        <title>Anaerobic single-cell dispensing facilitates the cultivation of human gut bacteria.</title>
        <authorList>
            <person name="Afrizal A."/>
        </authorList>
    </citation>
    <scope>NUCLEOTIDE SEQUENCE</scope>
    <source>
        <strain evidence="2">CLA-AA-H204</strain>
    </source>
</reference>
<proteinExistence type="predicted"/>
<accession>A0AAW4WCU0</accession>
<dbReference type="EMBL" id="JAJEQW010000008">
    <property type="protein sequence ID" value="MCC2242354.1"/>
    <property type="molecule type" value="Genomic_DNA"/>
</dbReference>
<evidence type="ECO:0000259" key="1">
    <source>
        <dbReference type="Pfam" id="PF14192"/>
    </source>
</evidence>
<protein>
    <submittedName>
        <fullName evidence="2">DUF4314 domain-containing protein</fullName>
    </submittedName>
</protein>
<comment type="caution">
    <text evidence="2">The sequence shown here is derived from an EMBL/GenBank/DDBJ whole genome shotgun (WGS) entry which is preliminary data.</text>
</comment>